<proteinExistence type="inferred from homology"/>
<name>A0ABX5SJS4_9LACO</name>
<feature type="transmembrane region" description="Helical" evidence="2">
    <location>
        <begin position="173"/>
        <end position="192"/>
    </location>
</feature>
<keyword evidence="2" id="KW-1133">Transmembrane helix</keyword>
<dbReference type="PANTHER" id="PTHR36435:SF1">
    <property type="entry name" value="CAAX AMINO TERMINAL PROTEASE FAMILY PROTEIN"/>
    <property type="match status" value="1"/>
</dbReference>
<keyword evidence="2" id="KW-0472">Membrane</keyword>
<keyword evidence="4" id="KW-0645">Protease</keyword>
<feature type="domain" description="CAAX prenyl protease 2/Lysostaphin resistance protein A-like" evidence="3">
    <location>
        <begin position="122"/>
        <end position="209"/>
    </location>
</feature>
<evidence type="ECO:0000313" key="5">
    <source>
        <dbReference type="Proteomes" id="UP000295756"/>
    </source>
</evidence>
<dbReference type="RefSeq" id="WP_013102833.1">
    <property type="nucleotide sequence ID" value="NZ_CP037939.1"/>
</dbReference>
<gene>
    <name evidence="4" type="ORF">EW139_00860</name>
</gene>
<dbReference type="GO" id="GO:0008237">
    <property type="term" value="F:metallopeptidase activity"/>
    <property type="evidence" value="ECO:0007669"/>
    <property type="project" value="UniProtKB-KW"/>
</dbReference>
<evidence type="ECO:0000256" key="1">
    <source>
        <dbReference type="ARBA" id="ARBA00009067"/>
    </source>
</evidence>
<evidence type="ECO:0000259" key="3">
    <source>
        <dbReference type="Pfam" id="PF02517"/>
    </source>
</evidence>
<dbReference type="Proteomes" id="UP000295756">
    <property type="component" value="Chromosome"/>
</dbReference>
<dbReference type="InterPro" id="IPR003675">
    <property type="entry name" value="Rce1/LyrA-like_dom"/>
</dbReference>
<feature type="transmembrane region" description="Helical" evidence="2">
    <location>
        <begin position="117"/>
        <end position="135"/>
    </location>
</feature>
<evidence type="ECO:0000313" key="4">
    <source>
        <dbReference type="EMBL" id="QBR46748.1"/>
    </source>
</evidence>
<feature type="transmembrane region" description="Helical" evidence="2">
    <location>
        <begin position="12"/>
        <end position="33"/>
    </location>
</feature>
<feature type="transmembrane region" description="Helical" evidence="2">
    <location>
        <begin position="76"/>
        <end position="97"/>
    </location>
</feature>
<feature type="transmembrane region" description="Helical" evidence="2">
    <location>
        <begin position="39"/>
        <end position="64"/>
    </location>
</feature>
<keyword evidence="2" id="KW-0812">Transmembrane</keyword>
<dbReference type="Pfam" id="PF02517">
    <property type="entry name" value="Rce1-like"/>
    <property type="match status" value="1"/>
</dbReference>
<keyword evidence="5" id="KW-1185">Reference proteome</keyword>
<keyword evidence="4" id="KW-0378">Hydrolase</keyword>
<feature type="transmembrane region" description="Helical" evidence="2">
    <location>
        <begin position="147"/>
        <end position="167"/>
    </location>
</feature>
<protein>
    <submittedName>
        <fullName evidence="4">CPBP family intramembrane metalloprotease</fullName>
    </submittedName>
</protein>
<accession>A0ABX5SJS4</accession>
<keyword evidence="4" id="KW-0482">Metalloprotease</keyword>
<sequence length="216" mass="24184">MSIRVRGIIDSILTIFSFTLLSLCLTSVALVLVAGQHSFYGQIILNIIDVIFCTLTIGVLYVVTTKKFQLKIIEKLQIKSLLKGILITCCTMLYGRLIHIPETANDDRINNMLTHSAYIPGIILVVVIVIVGPVIEEIIFRGWMVKILSKQGLIIQTLLPTVAFALLHGPNTWLQFSAYFVSGAGFMVIRLWTRSLQYSVICHMSWNLLALVTTFI</sequence>
<dbReference type="InterPro" id="IPR052710">
    <property type="entry name" value="CAAX_protease"/>
</dbReference>
<reference evidence="4 5" key="1">
    <citation type="submission" date="2019-03" db="EMBL/GenBank/DDBJ databases">
        <title>Complete Genome Sequence of Leuconostoc kimchii strain NKJ218 Isolated from Homemade Kimchi.</title>
        <authorList>
            <person name="Jung J.Y."/>
            <person name="Jin H.M."/>
            <person name="Jung J.-W."/>
            <person name="Lee S.-Y."/>
            <person name="Ryu B.-G."/>
            <person name="Han S.-S."/>
            <person name="Kang H.K."/>
            <person name="Choi H.W."/>
            <person name="Chung E.J."/>
            <person name="Choi K.-M."/>
        </authorList>
    </citation>
    <scope>NUCLEOTIDE SEQUENCE [LARGE SCALE GENOMIC DNA]</scope>
    <source>
        <strain evidence="4 5">NKJ218</strain>
    </source>
</reference>
<evidence type="ECO:0000256" key="2">
    <source>
        <dbReference type="SAM" id="Phobius"/>
    </source>
</evidence>
<organism evidence="4 5">
    <name type="scientific">Leuconostoc kimchii</name>
    <dbReference type="NCBI Taxonomy" id="136609"/>
    <lineage>
        <taxon>Bacteria</taxon>
        <taxon>Bacillati</taxon>
        <taxon>Bacillota</taxon>
        <taxon>Bacilli</taxon>
        <taxon>Lactobacillales</taxon>
        <taxon>Lactobacillaceae</taxon>
        <taxon>Leuconostoc</taxon>
    </lineage>
</organism>
<dbReference type="PANTHER" id="PTHR36435">
    <property type="entry name" value="SLR1288 PROTEIN"/>
    <property type="match status" value="1"/>
</dbReference>
<dbReference type="EMBL" id="CP037939">
    <property type="protein sequence ID" value="QBR46748.1"/>
    <property type="molecule type" value="Genomic_DNA"/>
</dbReference>
<comment type="similarity">
    <text evidence="1">Belongs to the UPF0177 family.</text>
</comment>